<dbReference type="Proteomes" id="UP000053144">
    <property type="component" value="Chromosome 2"/>
</dbReference>
<dbReference type="AlphaFoldDB" id="A0A0L9TW79"/>
<reference evidence="2" key="1">
    <citation type="journal article" date="2015" name="Proc. Natl. Acad. Sci. U.S.A.">
        <title>Genome sequencing of adzuki bean (Vigna angularis) provides insight into high starch and low fat accumulation and domestication.</title>
        <authorList>
            <person name="Yang K."/>
            <person name="Tian Z."/>
            <person name="Chen C."/>
            <person name="Luo L."/>
            <person name="Zhao B."/>
            <person name="Wang Z."/>
            <person name="Yu L."/>
            <person name="Li Y."/>
            <person name="Sun Y."/>
            <person name="Li W."/>
            <person name="Chen Y."/>
            <person name="Li Y."/>
            <person name="Zhang Y."/>
            <person name="Ai D."/>
            <person name="Zhao J."/>
            <person name="Shang C."/>
            <person name="Ma Y."/>
            <person name="Wu B."/>
            <person name="Wang M."/>
            <person name="Gao L."/>
            <person name="Sun D."/>
            <person name="Zhang P."/>
            <person name="Guo F."/>
            <person name="Wang W."/>
            <person name="Li Y."/>
            <person name="Wang J."/>
            <person name="Varshney R.K."/>
            <person name="Wang J."/>
            <person name="Ling H.Q."/>
            <person name="Wan P."/>
        </authorList>
    </citation>
    <scope>NUCLEOTIDE SEQUENCE</scope>
    <source>
        <strain evidence="2">cv. Jingnong 6</strain>
    </source>
</reference>
<dbReference type="Gramene" id="KOM34662">
    <property type="protein sequence ID" value="KOM34662"/>
    <property type="gene ID" value="LR48_Vigan02g081200"/>
</dbReference>
<accession>A0A0L9TW79</accession>
<proteinExistence type="predicted"/>
<evidence type="ECO:0000313" key="2">
    <source>
        <dbReference type="Proteomes" id="UP000053144"/>
    </source>
</evidence>
<evidence type="ECO:0000313" key="1">
    <source>
        <dbReference type="EMBL" id="KOM34662.1"/>
    </source>
</evidence>
<sequence>MSFYTSLYLSHGEVELHSKVKSDLPFFGENTSALSYLTWEKRIEELHSFLVRHGKYHILSLCISRLVGHASEWWNQRQPKVEKELRLDLKILSLNPLGFVRNWDELEEEFSCQEVGTHKGQKEHQKKRLQKVALKLGRPFHDPQRWSLAIMPGRPFWGAERPPLDAERHSSRKHA</sequence>
<dbReference type="EMBL" id="CM003372">
    <property type="protein sequence ID" value="KOM34662.1"/>
    <property type="molecule type" value="Genomic_DNA"/>
</dbReference>
<organism evidence="1 2">
    <name type="scientific">Phaseolus angularis</name>
    <name type="common">Azuki bean</name>
    <name type="synonym">Vigna angularis</name>
    <dbReference type="NCBI Taxonomy" id="3914"/>
    <lineage>
        <taxon>Eukaryota</taxon>
        <taxon>Viridiplantae</taxon>
        <taxon>Streptophyta</taxon>
        <taxon>Embryophyta</taxon>
        <taxon>Tracheophyta</taxon>
        <taxon>Spermatophyta</taxon>
        <taxon>Magnoliopsida</taxon>
        <taxon>eudicotyledons</taxon>
        <taxon>Gunneridae</taxon>
        <taxon>Pentapetalae</taxon>
        <taxon>rosids</taxon>
        <taxon>fabids</taxon>
        <taxon>Fabales</taxon>
        <taxon>Fabaceae</taxon>
        <taxon>Papilionoideae</taxon>
        <taxon>50 kb inversion clade</taxon>
        <taxon>NPAAA clade</taxon>
        <taxon>indigoferoid/millettioid clade</taxon>
        <taxon>Phaseoleae</taxon>
        <taxon>Vigna</taxon>
    </lineage>
</organism>
<protein>
    <submittedName>
        <fullName evidence="1">Uncharacterized protein</fullName>
    </submittedName>
</protein>
<name>A0A0L9TW79_PHAAN</name>
<gene>
    <name evidence="1" type="ORF">LR48_Vigan02g081200</name>
</gene>